<dbReference type="PROSITE" id="PS00798">
    <property type="entry name" value="ALDOKETO_REDUCTASE_1"/>
    <property type="match status" value="1"/>
</dbReference>
<evidence type="ECO:0000313" key="7">
    <source>
        <dbReference type="Proteomes" id="UP000828390"/>
    </source>
</evidence>
<dbReference type="Proteomes" id="UP000828390">
    <property type="component" value="Unassembled WGS sequence"/>
</dbReference>
<evidence type="ECO:0000256" key="1">
    <source>
        <dbReference type="ARBA" id="ARBA00023002"/>
    </source>
</evidence>
<dbReference type="PRINTS" id="PR00069">
    <property type="entry name" value="ALDKETRDTASE"/>
</dbReference>
<keyword evidence="1" id="KW-0560">Oxidoreductase</keyword>
<feature type="site" description="Lowers pKa of active site Tyr" evidence="4">
    <location>
        <position position="82"/>
    </location>
</feature>
<dbReference type="Gene3D" id="3.20.20.100">
    <property type="entry name" value="NADP-dependent oxidoreductase domain"/>
    <property type="match status" value="1"/>
</dbReference>
<dbReference type="GO" id="GO:0016616">
    <property type="term" value="F:oxidoreductase activity, acting on the CH-OH group of donors, NAD or NADP as acceptor"/>
    <property type="evidence" value="ECO:0007669"/>
    <property type="project" value="UniProtKB-ARBA"/>
</dbReference>
<dbReference type="PANTHER" id="PTHR43827">
    <property type="entry name" value="2,5-DIKETO-D-GLUCONIC ACID REDUCTASE"/>
    <property type="match status" value="1"/>
</dbReference>
<dbReference type="FunFam" id="3.20.20.100:FF:000002">
    <property type="entry name" value="2,5-diketo-D-gluconic acid reductase A"/>
    <property type="match status" value="1"/>
</dbReference>
<organism evidence="6 7">
    <name type="scientific">Dreissena polymorpha</name>
    <name type="common">Zebra mussel</name>
    <name type="synonym">Mytilus polymorpha</name>
    <dbReference type="NCBI Taxonomy" id="45954"/>
    <lineage>
        <taxon>Eukaryota</taxon>
        <taxon>Metazoa</taxon>
        <taxon>Spiralia</taxon>
        <taxon>Lophotrochozoa</taxon>
        <taxon>Mollusca</taxon>
        <taxon>Bivalvia</taxon>
        <taxon>Autobranchia</taxon>
        <taxon>Heteroconchia</taxon>
        <taxon>Euheterodonta</taxon>
        <taxon>Imparidentia</taxon>
        <taxon>Neoheterodontei</taxon>
        <taxon>Myida</taxon>
        <taxon>Dreissenoidea</taxon>
        <taxon>Dreissenidae</taxon>
        <taxon>Dreissena</taxon>
    </lineage>
</organism>
<feature type="binding site" evidence="3">
    <location>
        <position position="115"/>
    </location>
    <ligand>
        <name>substrate</name>
    </ligand>
</feature>
<dbReference type="SUPFAM" id="SSF51430">
    <property type="entry name" value="NAD(P)-linked oxidoreductase"/>
    <property type="match status" value="1"/>
</dbReference>
<evidence type="ECO:0000256" key="4">
    <source>
        <dbReference type="PIRSR" id="PIRSR000097-3"/>
    </source>
</evidence>
<evidence type="ECO:0000259" key="5">
    <source>
        <dbReference type="Pfam" id="PF00248"/>
    </source>
</evidence>
<dbReference type="EMBL" id="JAIWYP010000006">
    <property type="protein sequence ID" value="KAH3806328.1"/>
    <property type="molecule type" value="Genomic_DNA"/>
</dbReference>
<reference evidence="6" key="2">
    <citation type="submission" date="2020-11" db="EMBL/GenBank/DDBJ databases">
        <authorList>
            <person name="McCartney M.A."/>
            <person name="Auch B."/>
            <person name="Kono T."/>
            <person name="Mallez S."/>
            <person name="Becker A."/>
            <person name="Gohl D.M."/>
            <person name="Silverstein K.A.T."/>
            <person name="Koren S."/>
            <person name="Bechman K.B."/>
            <person name="Herman A."/>
            <person name="Abrahante J.E."/>
            <person name="Garbe J."/>
        </authorList>
    </citation>
    <scope>NUCLEOTIDE SEQUENCE</scope>
    <source>
        <strain evidence="6">Duluth1</strain>
        <tissue evidence="6">Whole animal</tissue>
    </source>
</reference>
<evidence type="ECO:0000313" key="6">
    <source>
        <dbReference type="EMBL" id="KAH3806328.1"/>
    </source>
</evidence>
<dbReference type="InterPro" id="IPR020471">
    <property type="entry name" value="AKR"/>
</dbReference>
<evidence type="ECO:0000256" key="3">
    <source>
        <dbReference type="PIRSR" id="PIRSR000097-2"/>
    </source>
</evidence>
<feature type="active site" description="Proton donor" evidence="2">
    <location>
        <position position="53"/>
    </location>
</feature>
<name>A0A9D4JF28_DREPO</name>
<dbReference type="InterPro" id="IPR036812">
    <property type="entry name" value="NAD(P)_OxRdtase_dom_sf"/>
</dbReference>
<dbReference type="Pfam" id="PF00248">
    <property type="entry name" value="Aldo_ket_red"/>
    <property type="match status" value="1"/>
</dbReference>
<dbReference type="AlphaFoldDB" id="A0A9D4JF28"/>
<gene>
    <name evidence="6" type="ORF">DPMN_134647</name>
</gene>
<dbReference type="PIRSF" id="PIRSF000097">
    <property type="entry name" value="AKR"/>
    <property type="match status" value="1"/>
</dbReference>
<accession>A0A9D4JF28</accession>
<dbReference type="PROSITE" id="PS00063">
    <property type="entry name" value="ALDOKETO_REDUCTASE_3"/>
    <property type="match status" value="1"/>
</dbReference>
<proteinExistence type="predicted"/>
<dbReference type="PANTHER" id="PTHR43827:SF14">
    <property type="entry name" value="NADP-DEPENDENT OXIDOREDUCTASE DOMAIN-CONTAINING PROTEIN"/>
    <property type="match status" value="1"/>
</dbReference>
<sequence>MTSSMLKPLMLKNGHTMPRLGVGTYLLSGGLCQEIVQRAVQLGYRHIDTAQAYENEQNVGAALHHVEKHNICQRKHLFVTTKLASVYLHPSAVKLSLEESLEKLKLRYVDMFLIHSPWGLKNHRNGNLRPCLPDGSLDFEVYDLNETWRAMEKLVTDGHVESIGLSNFSLKQTEQILATAKILPQNVQLECHAYYQQKVLRDFLSKYGIVVTAYSPLGSPTRPARHIVPENEFEILLEDNNVKEISKKYNVSSALVLVRFLLQQNLCAIPKTASFDRLKENIKVLDFELDSSDIQKMKSFDKNVRYFVFKPFLKHPCFPKAGEPF</sequence>
<dbReference type="InterPro" id="IPR018170">
    <property type="entry name" value="Aldo/ket_reductase_CS"/>
</dbReference>
<evidence type="ECO:0000256" key="2">
    <source>
        <dbReference type="PIRSR" id="PIRSR000097-1"/>
    </source>
</evidence>
<dbReference type="PROSITE" id="PS00062">
    <property type="entry name" value="ALDOKETO_REDUCTASE_2"/>
    <property type="match status" value="1"/>
</dbReference>
<feature type="domain" description="NADP-dependent oxidoreductase" evidence="5">
    <location>
        <begin position="32"/>
        <end position="301"/>
    </location>
</feature>
<dbReference type="CDD" id="cd19071">
    <property type="entry name" value="AKR_AKR1-5-like"/>
    <property type="match status" value="1"/>
</dbReference>
<dbReference type="OrthoDB" id="416253at2759"/>
<comment type="caution">
    <text evidence="6">The sequence shown here is derived from an EMBL/GenBank/DDBJ whole genome shotgun (WGS) entry which is preliminary data.</text>
</comment>
<reference evidence="6" key="1">
    <citation type="journal article" date="2019" name="bioRxiv">
        <title>The Genome of the Zebra Mussel, Dreissena polymorpha: A Resource for Invasive Species Research.</title>
        <authorList>
            <person name="McCartney M.A."/>
            <person name="Auch B."/>
            <person name="Kono T."/>
            <person name="Mallez S."/>
            <person name="Zhang Y."/>
            <person name="Obille A."/>
            <person name="Becker A."/>
            <person name="Abrahante J.E."/>
            <person name="Garbe J."/>
            <person name="Badalamenti J.P."/>
            <person name="Herman A."/>
            <person name="Mangelson H."/>
            <person name="Liachko I."/>
            <person name="Sullivan S."/>
            <person name="Sone E.D."/>
            <person name="Koren S."/>
            <person name="Silverstein K.A.T."/>
            <person name="Beckman K.B."/>
            <person name="Gohl D.M."/>
        </authorList>
    </citation>
    <scope>NUCLEOTIDE SEQUENCE</scope>
    <source>
        <strain evidence="6">Duluth1</strain>
        <tissue evidence="6">Whole animal</tissue>
    </source>
</reference>
<protein>
    <recommendedName>
        <fullName evidence="5">NADP-dependent oxidoreductase domain-containing protein</fullName>
    </recommendedName>
</protein>
<keyword evidence="7" id="KW-1185">Reference proteome</keyword>
<dbReference type="InterPro" id="IPR023210">
    <property type="entry name" value="NADP_OxRdtase_dom"/>
</dbReference>